<keyword evidence="3" id="KW-1185">Reference proteome</keyword>
<dbReference type="InterPro" id="IPR051532">
    <property type="entry name" value="Ester_Hydrolysis_Enzymes"/>
</dbReference>
<dbReference type="PANTHER" id="PTHR30383:SF5">
    <property type="entry name" value="SGNH HYDROLASE-TYPE ESTERASE DOMAIN-CONTAINING PROTEIN"/>
    <property type="match status" value="1"/>
</dbReference>
<dbReference type="STRING" id="1515612.SKP52_02720"/>
<dbReference type="HOGENOM" id="CLU_497726_0_0_5"/>
<dbReference type="AlphaFoldDB" id="A0A0A7PBU8"/>
<evidence type="ECO:0000259" key="1">
    <source>
        <dbReference type="Pfam" id="PF13472"/>
    </source>
</evidence>
<gene>
    <name evidence="2" type="ORF">SKP52_02720</name>
</gene>
<dbReference type="Pfam" id="PF13472">
    <property type="entry name" value="Lipase_GDSL_2"/>
    <property type="match status" value="1"/>
</dbReference>
<dbReference type="Gene3D" id="3.40.50.1110">
    <property type="entry name" value="SGNH hydrolase"/>
    <property type="match status" value="1"/>
</dbReference>
<reference evidence="2 3" key="1">
    <citation type="journal article" date="2015" name="Int. J. Syst. Evol. Microbiol.">
        <title>Description of Sphingopyxis fribergensis sp. nov. - a soil bacterium with the ability to degrade styrene and phenylacetic acid.</title>
        <authorList>
            <person name="Oelschlagel M."/>
            <person name="Ruckert C."/>
            <person name="Kalinowski J."/>
            <person name="Schmidt G."/>
            <person name="Schlomann M."/>
            <person name="Tischler D."/>
        </authorList>
    </citation>
    <scope>NUCLEOTIDE SEQUENCE [LARGE SCALE GENOMIC DNA]</scope>
    <source>
        <strain evidence="2 3">Kp5.2</strain>
    </source>
</reference>
<dbReference type="SUPFAM" id="SSF52266">
    <property type="entry name" value="SGNH hydrolase"/>
    <property type="match status" value="1"/>
</dbReference>
<dbReference type="EMBL" id="CP009122">
    <property type="protein sequence ID" value="AJA07475.1"/>
    <property type="molecule type" value="Genomic_DNA"/>
</dbReference>
<feature type="domain" description="SGNH hydrolase-type esterase" evidence="1">
    <location>
        <begin position="141"/>
        <end position="333"/>
    </location>
</feature>
<organism evidence="2 3">
    <name type="scientific">Sphingopyxis fribergensis</name>
    <dbReference type="NCBI Taxonomy" id="1515612"/>
    <lineage>
        <taxon>Bacteria</taxon>
        <taxon>Pseudomonadati</taxon>
        <taxon>Pseudomonadota</taxon>
        <taxon>Alphaproteobacteria</taxon>
        <taxon>Sphingomonadales</taxon>
        <taxon>Sphingomonadaceae</taxon>
        <taxon>Sphingopyxis</taxon>
    </lineage>
</organism>
<dbReference type="KEGG" id="sphk:SKP52_02720"/>
<name>A0A0A7PBU8_9SPHN</name>
<dbReference type="GO" id="GO:0004622">
    <property type="term" value="F:phosphatidylcholine lysophospholipase activity"/>
    <property type="evidence" value="ECO:0007669"/>
    <property type="project" value="TreeGrafter"/>
</dbReference>
<dbReference type="OrthoDB" id="6713694at2"/>
<dbReference type="InterPro" id="IPR013830">
    <property type="entry name" value="SGNH_hydro"/>
</dbReference>
<evidence type="ECO:0000313" key="2">
    <source>
        <dbReference type="EMBL" id="AJA07475.1"/>
    </source>
</evidence>
<dbReference type="InterPro" id="IPR036514">
    <property type="entry name" value="SGNH_hydro_sf"/>
</dbReference>
<sequence>MGAIETLRDALFGNPPSSTMEPSREGVLAAFTELSNQAITGINAAQAGLTIVADLAARDAFYATTANRTKLVYVNNNNGSPDDAANGVYEYVGGARLADGYYNGLALAVQPLVDDAEAAAASAQAAAGVVDPINGAPRVGVLGDSIIQANHNPYAAATNMYGEFFWLQSEFPYFNFDVWRDDAITDGLRYFDGLNQGYSGETSADMLPRVQKLLSMSPDVVCVAIGTNDLGDGTAPAATMANIETLCEAILAAGIPVKLANIRPVLYGYGSVPEWNNGGTYQVNRLTLNGLIAAYAAATPGVELVDLSAAYGGNQPANIADLLRDGLHPFPQGAFLGAIYGWLPALRKNIKSIPANTVLYVEDTNAVSNGAMAGSGGEKEAGRVTGDVADNWFAPGGSATTTITASKVTAGQKFVIDPGAGSGTESFRIQPGDSNYPEYLPFDDGQFARAFAEIEISDWGGFQQIRLDGFGGSGAGYGVDVDPLRNLDLDGARKFTLISPPLLIPATPNLLPTLRVFYNGAASGTGEIIIKRFWIGLVPDPRPLFGF</sequence>
<dbReference type="PANTHER" id="PTHR30383">
    <property type="entry name" value="THIOESTERASE 1/PROTEASE 1/LYSOPHOSPHOLIPASE L1"/>
    <property type="match status" value="1"/>
</dbReference>
<dbReference type="Proteomes" id="UP000030907">
    <property type="component" value="Chromosome"/>
</dbReference>
<proteinExistence type="predicted"/>
<protein>
    <recommendedName>
        <fullName evidence="1">SGNH hydrolase-type esterase domain-containing protein</fullName>
    </recommendedName>
</protein>
<accession>A0A0A7PBU8</accession>
<evidence type="ECO:0000313" key="3">
    <source>
        <dbReference type="Proteomes" id="UP000030907"/>
    </source>
</evidence>